<dbReference type="Proteomes" id="UP000250235">
    <property type="component" value="Unassembled WGS sequence"/>
</dbReference>
<organism evidence="1 2">
    <name type="scientific">Dorcoceras hygrometricum</name>
    <dbReference type="NCBI Taxonomy" id="472368"/>
    <lineage>
        <taxon>Eukaryota</taxon>
        <taxon>Viridiplantae</taxon>
        <taxon>Streptophyta</taxon>
        <taxon>Embryophyta</taxon>
        <taxon>Tracheophyta</taxon>
        <taxon>Spermatophyta</taxon>
        <taxon>Magnoliopsida</taxon>
        <taxon>eudicotyledons</taxon>
        <taxon>Gunneridae</taxon>
        <taxon>Pentapetalae</taxon>
        <taxon>asterids</taxon>
        <taxon>lamiids</taxon>
        <taxon>Lamiales</taxon>
        <taxon>Gesneriaceae</taxon>
        <taxon>Didymocarpoideae</taxon>
        <taxon>Trichosporeae</taxon>
        <taxon>Loxocarpinae</taxon>
        <taxon>Dorcoceras</taxon>
    </lineage>
</organism>
<protein>
    <submittedName>
        <fullName evidence="1">Uncharacterized protein</fullName>
    </submittedName>
</protein>
<dbReference type="AlphaFoldDB" id="A0A2Z7BX43"/>
<dbReference type="EMBL" id="KV002021">
    <property type="protein sequence ID" value="KZV38218.1"/>
    <property type="molecule type" value="Genomic_DNA"/>
</dbReference>
<sequence length="236" mass="26404">MKIEYRLLYDIITKALTAKAGSFDVVTQERFDMMTKQTSGFGVQISLLMEGGQGIQLGQKQLRQNFWSAHFKGEAFVVPAAKRKRMTVGRAAPTIKAFSIVSVVFEVVPIQMENTQGIYQIYPVYTSALKTIASQRPNEKTTKSGQPSDGESMSLEEILMSLPEDVMLPYDSVEPDVEIRGVDEHHRSLPQIAPEEKGKKILIEYGPTGNPATEIVDLIFGDIEFFIQIRESVLRS</sequence>
<evidence type="ECO:0000313" key="2">
    <source>
        <dbReference type="Proteomes" id="UP000250235"/>
    </source>
</evidence>
<name>A0A2Z7BX43_9LAMI</name>
<proteinExistence type="predicted"/>
<accession>A0A2Z7BX43</accession>
<gene>
    <name evidence="1" type="ORF">F511_18717</name>
</gene>
<reference evidence="1 2" key="1">
    <citation type="journal article" date="2015" name="Proc. Natl. Acad. Sci. U.S.A.">
        <title>The resurrection genome of Boea hygrometrica: A blueprint for survival of dehydration.</title>
        <authorList>
            <person name="Xiao L."/>
            <person name="Yang G."/>
            <person name="Zhang L."/>
            <person name="Yang X."/>
            <person name="Zhao S."/>
            <person name="Ji Z."/>
            <person name="Zhou Q."/>
            <person name="Hu M."/>
            <person name="Wang Y."/>
            <person name="Chen M."/>
            <person name="Xu Y."/>
            <person name="Jin H."/>
            <person name="Xiao X."/>
            <person name="Hu G."/>
            <person name="Bao F."/>
            <person name="Hu Y."/>
            <person name="Wan P."/>
            <person name="Li L."/>
            <person name="Deng X."/>
            <person name="Kuang T."/>
            <person name="Xiang C."/>
            <person name="Zhu J.K."/>
            <person name="Oliver M.J."/>
            <person name="He Y."/>
        </authorList>
    </citation>
    <scope>NUCLEOTIDE SEQUENCE [LARGE SCALE GENOMIC DNA]</scope>
    <source>
        <strain evidence="2">cv. XS01</strain>
    </source>
</reference>
<keyword evidence="2" id="KW-1185">Reference proteome</keyword>
<evidence type="ECO:0000313" key="1">
    <source>
        <dbReference type="EMBL" id="KZV38218.1"/>
    </source>
</evidence>